<dbReference type="KEGG" id="lao:AOX59_02305"/>
<dbReference type="EMBL" id="CP013862">
    <property type="protein sequence ID" value="ALX47536.1"/>
    <property type="molecule type" value="Genomic_DNA"/>
</dbReference>
<dbReference type="OrthoDB" id="2967384at2"/>
<name>A0A0U3W2Z9_9BACI</name>
<gene>
    <name evidence="1" type="ORF">AOX59_02305</name>
</gene>
<organism evidence="1 2">
    <name type="scientific">Lentibacillus amyloliquefaciens</name>
    <dbReference type="NCBI Taxonomy" id="1472767"/>
    <lineage>
        <taxon>Bacteria</taxon>
        <taxon>Bacillati</taxon>
        <taxon>Bacillota</taxon>
        <taxon>Bacilli</taxon>
        <taxon>Bacillales</taxon>
        <taxon>Bacillaceae</taxon>
        <taxon>Lentibacillus</taxon>
    </lineage>
</organism>
<evidence type="ECO:0000313" key="2">
    <source>
        <dbReference type="Proteomes" id="UP000050331"/>
    </source>
</evidence>
<keyword evidence="2" id="KW-1185">Reference proteome</keyword>
<protein>
    <submittedName>
        <fullName evidence="1">Uncharacterized protein</fullName>
    </submittedName>
</protein>
<accession>A0A0U3W2Z9</accession>
<dbReference type="RefSeq" id="WP_068441273.1">
    <property type="nucleotide sequence ID" value="NZ_CP013862.1"/>
</dbReference>
<evidence type="ECO:0000313" key="1">
    <source>
        <dbReference type="EMBL" id="ALX47536.1"/>
    </source>
</evidence>
<sequence>MKIKDVTANCQNEVKMVKIFSPDESPKIKVYDSGSTHFLHEVGNNRQVLSISCKRGHVTEKEWLFGIREIMKLELEGVEIEIKPSGVVFIREKDESMPRTADCYH</sequence>
<dbReference type="Proteomes" id="UP000050331">
    <property type="component" value="Chromosome"/>
</dbReference>
<reference evidence="1 2" key="1">
    <citation type="submission" date="2016-01" db="EMBL/GenBank/DDBJ databases">
        <title>Complete genome sequence of strain Lentibacillus amyloliquefaciens LAM0015T isolated from saline sediment.</title>
        <authorList>
            <person name="Wang J.-L."/>
            <person name="He M.-X."/>
        </authorList>
    </citation>
    <scope>NUCLEOTIDE SEQUENCE [LARGE SCALE GENOMIC DNA]</scope>
    <source>
        <strain evidence="1 2">LAM0015</strain>
    </source>
</reference>
<dbReference type="AlphaFoldDB" id="A0A0U3W2Z9"/>
<proteinExistence type="predicted"/>